<accession>A0A6A2YIS7</accession>
<dbReference type="Pfam" id="PF00069">
    <property type="entry name" value="Pkinase"/>
    <property type="match status" value="1"/>
</dbReference>
<dbReference type="InterPro" id="IPR011009">
    <property type="entry name" value="Kinase-like_dom_sf"/>
</dbReference>
<reference evidence="2" key="1">
    <citation type="submission" date="2019-09" db="EMBL/GenBank/DDBJ databases">
        <title>Draft genome information of white flower Hibiscus syriacus.</title>
        <authorList>
            <person name="Kim Y.-M."/>
        </authorList>
    </citation>
    <scope>NUCLEOTIDE SEQUENCE [LARGE SCALE GENOMIC DNA]</scope>
    <source>
        <strain evidence="2">YM2019G1</strain>
    </source>
</reference>
<name>A0A6A2YIS7_HIBSY</name>
<evidence type="ECO:0000259" key="1">
    <source>
        <dbReference type="PROSITE" id="PS50011"/>
    </source>
</evidence>
<dbReference type="PANTHER" id="PTHR45621">
    <property type="entry name" value="OS01G0588500 PROTEIN-RELATED"/>
    <property type="match status" value="1"/>
</dbReference>
<protein>
    <submittedName>
        <fullName evidence="2">Beta-amylase 3</fullName>
    </submittedName>
</protein>
<dbReference type="Proteomes" id="UP000436088">
    <property type="component" value="Unassembled WGS sequence"/>
</dbReference>
<evidence type="ECO:0000313" key="2">
    <source>
        <dbReference type="EMBL" id="KAE8678489.1"/>
    </source>
</evidence>
<feature type="domain" description="Protein kinase" evidence="1">
    <location>
        <begin position="1"/>
        <end position="221"/>
    </location>
</feature>
<dbReference type="GO" id="GO:0004672">
    <property type="term" value="F:protein kinase activity"/>
    <property type="evidence" value="ECO:0007669"/>
    <property type="project" value="InterPro"/>
</dbReference>
<organism evidence="2 3">
    <name type="scientific">Hibiscus syriacus</name>
    <name type="common">Rose of Sharon</name>
    <dbReference type="NCBI Taxonomy" id="106335"/>
    <lineage>
        <taxon>Eukaryota</taxon>
        <taxon>Viridiplantae</taxon>
        <taxon>Streptophyta</taxon>
        <taxon>Embryophyta</taxon>
        <taxon>Tracheophyta</taxon>
        <taxon>Spermatophyta</taxon>
        <taxon>Magnoliopsida</taxon>
        <taxon>eudicotyledons</taxon>
        <taxon>Gunneridae</taxon>
        <taxon>Pentapetalae</taxon>
        <taxon>rosids</taxon>
        <taxon>malvids</taxon>
        <taxon>Malvales</taxon>
        <taxon>Malvaceae</taxon>
        <taxon>Malvoideae</taxon>
        <taxon>Hibiscus</taxon>
    </lineage>
</organism>
<dbReference type="PROSITE" id="PS50011">
    <property type="entry name" value="PROTEIN_KINASE_DOM"/>
    <property type="match status" value="1"/>
</dbReference>
<dbReference type="Gene3D" id="1.10.510.10">
    <property type="entry name" value="Transferase(Phosphotransferase) domain 1"/>
    <property type="match status" value="1"/>
</dbReference>
<dbReference type="GO" id="GO:0005524">
    <property type="term" value="F:ATP binding"/>
    <property type="evidence" value="ECO:0007669"/>
    <property type="project" value="InterPro"/>
</dbReference>
<dbReference type="InterPro" id="IPR000719">
    <property type="entry name" value="Prot_kinase_dom"/>
</dbReference>
<proteinExistence type="predicted"/>
<keyword evidence="3" id="KW-1185">Reference proteome</keyword>
<evidence type="ECO:0000313" key="3">
    <source>
        <dbReference type="Proteomes" id="UP000436088"/>
    </source>
</evidence>
<gene>
    <name evidence="2" type="ORF">F3Y22_tig00111408pilonHSYRG00023</name>
</gene>
<dbReference type="InterPro" id="IPR050823">
    <property type="entry name" value="Plant_Ser_Thr_Prot_Kinase"/>
</dbReference>
<dbReference type="SUPFAM" id="SSF56112">
    <property type="entry name" value="Protein kinase-like (PK-like)"/>
    <property type="match status" value="1"/>
</dbReference>
<sequence length="221" mass="24720">MDALGPYGLCASAIALDGQGDPIVVAVKRFNKHGLQVDGERGTQRLLVYEFMPNRSLEDHLFNTTSTLPWRTRLEVMLGAAKGLAYLHKGFEVKAKLSDFGLAREGKQAIGLMYQRRVDIVFGFIFIKVVGTYGYAAPEYVETGHLTIQSDIWAFGVVLYEMLTGRRTVERNRPTSEQKLLDWVKRFPPDSGRFGMILDPRLRGNYSLSAAQKLGKLANSC</sequence>
<dbReference type="EMBL" id="VEPZ02001334">
    <property type="protein sequence ID" value="KAE8678489.1"/>
    <property type="molecule type" value="Genomic_DNA"/>
</dbReference>
<dbReference type="AlphaFoldDB" id="A0A6A2YIS7"/>
<comment type="caution">
    <text evidence="2">The sequence shown here is derived from an EMBL/GenBank/DDBJ whole genome shotgun (WGS) entry which is preliminary data.</text>
</comment>